<accession>A0AAD5MHD1</accession>
<sequence>MKEKKETEHKGGDDEKIAVVDNNDLVKTKEKEKAKMNEKETQLKSSSRRIHLCGLSNRSDERLEVVVERLSWETPLSSHIELRVPPQSSFAPPQASSRLVS</sequence>
<name>A0AAD5MHD1_PARTN</name>
<evidence type="ECO:0000256" key="1">
    <source>
        <dbReference type="SAM" id="Coils"/>
    </source>
</evidence>
<evidence type="ECO:0000313" key="4">
    <source>
        <dbReference type="Proteomes" id="UP001196413"/>
    </source>
</evidence>
<keyword evidence="1" id="KW-0175">Coiled coil</keyword>
<feature type="compositionally biased region" description="Low complexity" evidence="2">
    <location>
        <begin position="85"/>
        <end position="101"/>
    </location>
</feature>
<organism evidence="3 4">
    <name type="scientific">Parelaphostrongylus tenuis</name>
    <name type="common">Meningeal worm</name>
    <dbReference type="NCBI Taxonomy" id="148309"/>
    <lineage>
        <taxon>Eukaryota</taxon>
        <taxon>Metazoa</taxon>
        <taxon>Ecdysozoa</taxon>
        <taxon>Nematoda</taxon>
        <taxon>Chromadorea</taxon>
        <taxon>Rhabditida</taxon>
        <taxon>Rhabditina</taxon>
        <taxon>Rhabditomorpha</taxon>
        <taxon>Strongyloidea</taxon>
        <taxon>Metastrongylidae</taxon>
        <taxon>Parelaphostrongylus</taxon>
    </lineage>
</organism>
<comment type="caution">
    <text evidence="3">The sequence shown here is derived from an EMBL/GenBank/DDBJ whole genome shotgun (WGS) entry which is preliminary data.</text>
</comment>
<keyword evidence="4" id="KW-1185">Reference proteome</keyword>
<feature type="coiled-coil region" evidence="1">
    <location>
        <begin position="22"/>
        <end position="49"/>
    </location>
</feature>
<evidence type="ECO:0000256" key="2">
    <source>
        <dbReference type="SAM" id="MobiDB-lite"/>
    </source>
</evidence>
<dbReference type="AlphaFoldDB" id="A0AAD5MHD1"/>
<gene>
    <name evidence="3" type="ORF">KIN20_004500</name>
</gene>
<feature type="region of interest" description="Disordered" evidence="2">
    <location>
        <begin position="77"/>
        <end position="101"/>
    </location>
</feature>
<reference evidence="3" key="1">
    <citation type="submission" date="2021-06" db="EMBL/GenBank/DDBJ databases">
        <title>Parelaphostrongylus tenuis whole genome reference sequence.</title>
        <authorList>
            <person name="Garwood T.J."/>
            <person name="Larsen P.A."/>
            <person name="Fountain-Jones N.M."/>
            <person name="Garbe J.R."/>
            <person name="Macchietto M.G."/>
            <person name="Kania S.A."/>
            <person name="Gerhold R.W."/>
            <person name="Richards J.E."/>
            <person name="Wolf T.M."/>
        </authorList>
    </citation>
    <scope>NUCLEOTIDE SEQUENCE</scope>
    <source>
        <strain evidence="3">MNPRO001-30</strain>
        <tissue evidence="3">Meninges</tissue>
    </source>
</reference>
<dbReference type="EMBL" id="JAHQIW010000605">
    <property type="protein sequence ID" value="KAJ1349057.1"/>
    <property type="molecule type" value="Genomic_DNA"/>
</dbReference>
<evidence type="ECO:0000313" key="3">
    <source>
        <dbReference type="EMBL" id="KAJ1349057.1"/>
    </source>
</evidence>
<protein>
    <submittedName>
        <fullName evidence="3">Uncharacterized protein</fullName>
    </submittedName>
</protein>
<proteinExistence type="predicted"/>
<dbReference type="Proteomes" id="UP001196413">
    <property type="component" value="Unassembled WGS sequence"/>
</dbReference>